<name>X1T692_9ZZZZ</name>
<gene>
    <name evidence="1" type="ORF">S12H4_31830</name>
</gene>
<protein>
    <submittedName>
        <fullName evidence="1">Uncharacterized protein</fullName>
    </submittedName>
</protein>
<evidence type="ECO:0000313" key="1">
    <source>
        <dbReference type="EMBL" id="GAJ00784.1"/>
    </source>
</evidence>
<comment type="caution">
    <text evidence="1">The sequence shown here is derived from an EMBL/GenBank/DDBJ whole genome shotgun (WGS) entry which is preliminary data.</text>
</comment>
<organism evidence="1">
    <name type="scientific">marine sediment metagenome</name>
    <dbReference type="NCBI Taxonomy" id="412755"/>
    <lineage>
        <taxon>unclassified sequences</taxon>
        <taxon>metagenomes</taxon>
        <taxon>ecological metagenomes</taxon>
    </lineage>
</organism>
<proteinExistence type="predicted"/>
<dbReference type="AlphaFoldDB" id="X1T692"/>
<accession>X1T692</accession>
<feature type="non-terminal residue" evidence="1">
    <location>
        <position position="65"/>
    </location>
</feature>
<reference evidence="1" key="1">
    <citation type="journal article" date="2014" name="Front. Microbiol.">
        <title>High frequency of phylogenetically diverse reductive dehalogenase-homologous genes in deep subseafloor sedimentary metagenomes.</title>
        <authorList>
            <person name="Kawai M."/>
            <person name="Futagami T."/>
            <person name="Toyoda A."/>
            <person name="Takaki Y."/>
            <person name="Nishi S."/>
            <person name="Hori S."/>
            <person name="Arai W."/>
            <person name="Tsubouchi T."/>
            <person name="Morono Y."/>
            <person name="Uchiyama I."/>
            <person name="Ito T."/>
            <person name="Fujiyama A."/>
            <person name="Inagaki F."/>
            <person name="Takami H."/>
        </authorList>
    </citation>
    <scope>NUCLEOTIDE SEQUENCE</scope>
    <source>
        <strain evidence="1">Expedition CK06-06</strain>
    </source>
</reference>
<sequence length="65" mass="7127">MKEVILNLGHSNFPVRVPDNTDVIAMGKALPLSNPEEKIRNSLANPLNSPPLRTLVSQKLKANPK</sequence>
<dbReference type="EMBL" id="BARW01018612">
    <property type="protein sequence ID" value="GAJ00784.1"/>
    <property type="molecule type" value="Genomic_DNA"/>
</dbReference>